<organism evidence="2 3">
    <name type="scientific">Colletotrichum karsti</name>
    <dbReference type="NCBI Taxonomy" id="1095194"/>
    <lineage>
        <taxon>Eukaryota</taxon>
        <taxon>Fungi</taxon>
        <taxon>Dikarya</taxon>
        <taxon>Ascomycota</taxon>
        <taxon>Pezizomycotina</taxon>
        <taxon>Sordariomycetes</taxon>
        <taxon>Hypocreomycetidae</taxon>
        <taxon>Glomerellales</taxon>
        <taxon>Glomerellaceae</taxon>
        <taxon>Colletotrichum</taxon>
        <taxon>Colletotrichum boninense species complex</taxon>
    </lineage>
</organism>
<dbReference type="GeneID" id="62165382"/>
<gene>
    <name evidence="2" type="ORF">CkaCkLH20_09593</name>
</gene>
<proteinExistence type="predicted"/>
<dbReference type="OrthoDB" id="3446835at2759"/>
<feature type="signal peptide" evidence="1">
    <location>
        <begin position="1"/>
        <end position="21"/>
    </location>
</feature>
<evidence type="ECO:0000313" key="2">
    <source>
        <dbReference type="EMBL" id="KAF9873083.1"/>
    </source>
</evidence>
<accession>A0A9P6HX40</accession>
<dbReference type="EMBL" id="JAATWM020000034">
    <property type="protein sequence ID" value="KAF9873083.1"/>
    <property type="molecule type" value="Genomic_DNA"/>
</dbReference>
<reference evidence="2" key="1">
    <citation type="submission" date="2020-03" db="EMBL/GenBank/DDBJ databases">
        <authorList>
            <person name="He L."/>
        </authorList>
    </citation>
    <scope>NUCLEOTIDE SEQUENCE</scope>
    <source>
        <strain evidence="2">CkLH20</strain>
    </source>
</reference>
<comment type="caution">
    <text evidence="2">The sequence shown here is derived from an EMBL/GenBank/DDBJ whole genome shotgun (WGS) entry which is preliminary data.</text>
</comment>
<name>A0A9P6HX40_9PEZI</name>
<sequence>MQFSVLLVGFVSALSVGTATAAKLDMRLTAPKEQKRSVIDSGACQRQSNGIIESWLQCNVGFDMCPDYGVSWTDCAADCCSVSTKKGRGCPGK</sequence>
<keyword evidence="3" id="KW-1185">Reference proteome</keyword>
<protein>
    <submittedName>
        <fullName evidence="2">Uncharacterized protein</fullName>
    </submittedName>
</protein>
<evidence type="ECO:0000256" key="1">
    <source>
        <dbReference type="SAM" id="SignalP"/>
    </source>
</evidence>
<dbReference type="RefSeq" id="XP_038742544.1">
    <property type="nucleotide sequence ID" value="XM_038892308.1"/>
</dbReference>
<dbReference type="Proteomes" id="UP000781932">
    <property type="component" value="Unassembled WGS sequence"/>
</dbReference>
<dbReference type="AlphaFoldDB" id="A0A9P6HX40"/>
<keyword evidence="1" id="KW-0732">Signal</keyword>
<evidence type="ECO:0000313" key="3">
    <source>
        <dbReference type="Proteomes" id="UP000781932"/>
    </source>
</evidence>
<reference evidence="2" key="2">
    <citation type="submission" date="2020-11" db="EMBL/GenBank/DDBJ databases">
        <title>Whole genome sequencing of Colletotrichum sp.</title>
        <authorList>
            <person name="Li H."/>
        </authorList>
    </citation>
    <scope>NUCLEOTIDE SEQUENCE</scope>
    <source>
        <strain evidence="2">CkLH20</strain>
    </source>
</reference>
<feature type="chain" id="PRO_5040211126" evidence="1">
    <location>
        <begin position="22"/>
        <end position="93"/>
    </location>
</feature>